<dbReference type="CDD" id="cd18450">
    <property type="entry name" value="BACK_KLHL10"/>
    <property type="match status" value="1"/>
</dbReference>
<dbReference type="InterPro" id="IPR006652">
    <property type="entry name" value="Kelch_1"/>
</dbReference>
<dbReference type="EMBL" id="CP092868">
    <property type="protein sequence ID" value="UYV69012.1"/>
    <property type="molecule type" value="Genomic_DNA"/>
</dbReference>
<reference evidence="7 8" key="1">
    <citation type="submission" date="2022-01" db="EMBL/GenBank/DDBJ databases">
        <title>A chromosomal length assembly of Cordylochernes scorpioides.</title>
        <authorList>
            <person name="Zeh D."/>
            <person name="Zeh J."/>
        </authorList>
    </citation>
    <scope>NUCLEOTIDE SEQUENCE [LARGE SCALE GENOMIC DNA]</scope>
    <source>
        <strain evidence="7">IN4F17</strain>
        <tissue evidence="7">Whole Body</tissue>
    </source>
</reference>
<dbReference type="PROSITE" id="PS50097">
    <property type="entry name" value="BTB"/>
    <property type="match status" value="1"/>
</dbReference>
<dbReference type="Gene3D" id="3.30.710.10">
    <property type="entry name" value="Potassium Channel Kv1.1, Chain A"/>
    <property type="match status" value="1"/>
</dbReference>
<dbReference type="InterPro" id="IPR011705">
    <property type="entry name" value="BACK"/>
</dbReference>
<dbReference type="Pfam" id="PF07707">
    <property type="entry name" value="BACK"/>
    <property type="match status" value="1"/>
</dbReference>
<dbReference type="Gene3D" id="2.120.10.80">
    <property type="entry name" value="Kelch-type beta propeller"/>
    <property type="match status" value="2"/>
</dbReference>
<dbReference type="SUPFAM" id="SSF54695">
    <property type="entry name" value="POZ domain"/>
    <property type="match status" value="1"/>
</dbReference>
<dbReference type="Pfam" id="PF01344">
    <property type="entry name" value="Kelch_1"/>
    <property type="match status" value="2"/>
</dbReference>
<name>A0ABY6KJI3_9ARAC</name>
<comment type="function">
    <text evidence="4">Probable substrate-specific adapter of an E3 ubiquitin-protein ligase complex which mediates the ubiquitination and subsequent proteasomal degradation of target proteins. May have a role in synapse differentiation and growth.</text>
</comment>
<sequence>MFRLAASKPSYEPGSPHSTGALAERRFSQQTMDCLYHLRSEGIACDGILRTQDGGEFHVHRPIMVACSTYFKALYTSPLNTDDRRDVTLPGVAAAMLRHIVDYAYTHKATIHWGNVHDLFQAADQFNVIDMVQDCVNFLVANMDPKNCIGIMKFARLFSCPPLKNAAYNYLMSNFVEVAHNSQELYKLTVGEMVDILSAEDLNVKNEEIVWETALKWIAKDPASRSRYIVALMRCVRLGLLDSQYFIEEVKNHPYVVDNQACRPLVIETLKHLYDLEITTHRDGDVLIPEIARPRMPHDVLFVMGGWSGGSATSLIETYDCRTDRWMKKHFDRSRPTKEGRLQLPESDPTGPRAYHKCAVIDFDIFVIGGFDGMGYFNSCRRFNTLTKEWREIAPMYVRRSIRLDILPQAISTQVEKASVDSPCTAARRHHMCQVARCRRCYVSVAVLDRVIYAMGGYDGQRRQNTAEKYDYKTNQRPGVVTQWLMIASMHSPRSDASATSLNGQVFITGGFDGSICMNSVESYNPATNQWTNVTPMRSRRSGVSCINYHDQLYVLGGFNGISRLCSGERYNPKTDTWTYIPDMSISRSNFAMAIIDEMIFVIGGFDGVTTIYNVESYSDKTNTWTDMTRMNIFRSALAACVVPELPNVRDYVPGDRDQSLKEKRMKVLQVQTPPYGPELLGIRSR</sequence>
<dbReference type="Pfam" id="PF00651">
    <property type="entry name" value="BTB"/>
    <property type="match status" value="1"/>
</dbReference>
<evidence type="ECO:0000313" key="7">
    <source>
        <dbReference type="EMBL" id="UYV69012.1"/>
    </source>
</evidence>
<dbReference type="Pfam" id="PF24681">
    <property type="entry name" value="Kelch_KLHDC2_KLHL20_DRC7"/>
    <property type="match status" value="1"/>
</dbReference>
<dbReference type="PRINTS" id="PR00501">
    <property type="entry name" value="KELCHREPEAT"/>
</dbReference>
<dbReference type="Proteomes" id="UP001235939">
    <property type="component" value="Chromosome 06"/>
</dbReference>
<dbReference type="InterPro" id="IPR000210">
    <property type="entry name" value="BTB/POZ_dom"/>
</dbReference>
<evidence type="ECO:0000313" key="8">
    <source>
        <dbReference type="Proteomes" id="UP001235939"/>
    </source>
</evidence>
<dbReference type="SUPFAM" id="SSF117281">
    <property type="entry name" value="Kelch motif"/>
    <property type="match status" value="2"/>
</dbReference>
<dbReference type="SMART" id="SM00612">
    <property type="entry name" value="Kelch"/>
    <property type="match status" value="6"/>
</dbReference>
<gene>
    <name evidence="7" type="ORF">LAZ67_6002014</name>
</gene>
<dbReference type="PANTHER" id="PTHR45632:SF3">
    <property type="entry name" value="KELCH-LIKE PROTEIN 32"/>
    <property type="match status" value="1"/>
</dbReference>
<keyword evidence="3" id="KW-0677">Repeat</keyword>
<keyword evidence="8" id="KW-1185">Reference proteome</keyword>
<dbReference type="InterPro" id="IPR015915">
    <property type="entry name" value="Kelch-typ_b-propeller"/>
</dbReference>
<dbReference type="Gene3D" id="1.25.40.420">
    <property type="match status" value="1"/>
</dbReference>
<keyword evidence="2" id="KW-0880">Kelch repeat</keyword>
<feature type="domain" description="BTB" evidence="6">
    <location>
        <begin position="45"/>
        <end position="113"/>
    </location>
</feature>
<accession>A0ABY6KJI3</accession>
<proteinExistence type="predicted"/>
<evidence type="ECO:0000259" key="6">
    <source>
        <dbReference type="PROSITE" id="PS50097"/>
    </source>
</evidence>
<protein>
    <recommendedName>
        <fullName evidence="1">Kelch-like protein diablo</fullName>
    </recommendedName>
</protein>
<evidence type="ECO:0000256" key="3">
    <source>
        <dbReference type="ARBA" id="ARBA00022737"/>
    </source>
</evidence>
<dbReference type="InterPro" id="IPR017096">
    <property type="entry name" value="BTB-kelch_protein"/>
</dbReference>
<organism evidence="7 8">
    <name type="scientific">Cordylochernes scorpioides</name>
    <dbReference type="NCBI Taxonomy" id="51811"/>
    <lineage>
        <taxon>Eukaryota</taxon>
        <taxon>Metazoa</taxon>
        <taxon>Ecdysozoa</taxon>
        <taxon>Arthropoda</taxon>
        <taxon>Chelicerata</taxon>
        <taxon>Arachnida</taxon>
        <taxon>Pseudoscorpiones</taxon>
        <taxon>Cheliferoidea</taxon>
        <taxon>Chernetidae</taxon>
        <taxon>Cordylochernes</taxon>
    </lineage>
</organism>
<dbReference type="PIRSF" id="PIRSF037037">
    <property type="entry name" value="Kelch-like_protein_gigaxonin"/>
    <property type="match status" value="1"/>
</dbReference>
<dbReference type="PANTHER" id="PTHR45632">
    <property type="entry name" value="LD33804P"/>
    <property type="match status" value="1"/>
</dbReference>
<dbReference type="SMART" id="SM00875">
    <property type="entry name" value="BACK"/>
    <property type="match status" value="1"/>
</dbReference>
<feature type="region of interest" description="Disordered" evidence="5">
    <location>
        <begin position="1"/>
        <end position="20"/>
    </location>
</feature>
<dbReference type="InterPro" id="IPR011333">
    <property type="entry name" value="SKP1/BTB/POZ_sf"/>
</dbReference>
<evidence type="ECO:0000256" key="1">
    <source>
        <dbReference type="ARBA" id="ARBA00013699"/>
    </source>
</evidence>
<evidence type="ECO:0000256" key="4">
    <source>
        <dbReference type="ARBA" id="ARBA00043912"/>
    </source>
</evidence>
<evidence type="ECO:0000256" key="5">
    <source>
        <dbReference type="SAM" id="MobiDB-lite"/>
    </source>
</evidence>
<dbReference type="SMART" id="SM00225">
    <property type="entry name" value="BTB"/>
    <property type="match status" value="1"/>
</dbReference>
<evidence type="ECO:0000256" key="2">
    <source>
        <dbReference type="ARBA" id="ARBA00022441"/>
    </source>
</evidence>